<dbReference type="Proteomes" id="UP000019141">
    <property type="component" value="Unassembled WGS sequence"/>
</dbReference>
<comment type="subcellular location">
    <subcellularLocation>
        <location evidence="1">Periplasm</location>
    </subcellularLocation>
</comment>
<keyword evidence="3" id="KW-0677">Repeat</keyword>
<dbReference type="Gene3D" id="3.30.1340.30">
    <property type="match status" value="1"/>
</dbReference>
<sequence length="104" mass="11161">MSTFNRSICSALVLLVILTVVGCAGSRTRESTGEYIDDSVITTKVKALFVADKDVKAGQVKVETFKGVVQLSGFVDNAAQSQKAAQITRTVRGVRQVKNSLIVK</sequence>
<evidence type="ECO:0000313" key="7">
    <source>
        <dbReference type="EMBL" id="ETX02990.1"/>
    </source>
</evidence>
<evidence type="ECO:0000313" key="8">
    <source>
        <dbReference type="Proteomes" id="UP000019141"/>
    </source>
</evidence>
<protein>
    <recommendedName>
        <fullName evidence="5">Osmotically-inducible protein Y</fullName>
    </recommendedName>
</protein>
<dbReference type="GO" id="GO:0042597">
    <property type="term" value="C:periplasmic space"/>
    <property type="evidence" value="ECO:0007669"/>
    <property type="project" value="UniProtKB-SubCell"/>
</dbReference>
<keyword evidence="2" id="KW-0732">Signal</keyword>
<dbReference type="PANTHER" id="PTHR34606:SF16">
    <property type="entry name" value="BON DOMAIN-CONTAINING PROTEIN"/>
    <property type="match status" value="1"/>
</dbReference>
<dbReference type="FunFam" id="3.30.1340.30:FF:000001">
    <property type="entry name" value="Molecular chaperone OsmY"/>
    <property type="match status" value="1"/>
</dbReference>
<evidence type="ECO:0000256" key="5">
    <source>
        <dbReference type="ARBA" id="ARBA00070588"/>
    </source>
</evidence>
<comment type="caution">
    <text evidence="7">The sequence shown here is derived from an EMBL/GenBank/DDBJ whole genome shotgun (WGS) entry which is preliminary data.</text>
</comment>
<feature type="domain" description="BON" evidence="6">
    <location>
        <begin position="37"/>
        <end position="104"/>
    </location>
</feature>
<proteinExistence type="predicted"/>
<keyword evidence="4" id="KW-0574">Periplasm</keyword>
<gene>
    <name evidence="7" type="ORF">ETSY1_01645</name>
</gene>
<organism evidence="7 8">
    <name type="scientific">Entotheonella factor</name>
    <dbReference type="NCBI Taxonomy" id="1429438"/>
    <lineage>
        <taxon>Bacteria</taxon>
        <taxon>Pseudomonadati</taxon>
        <taxon>Nitrospinota/Tectimicrobiota group</taxon>
        <taxon>Candidatus Tectimicrobiota</taxon>
        <taxon>Candidatus Entotheonellia</taxon>
        <taxon>Candidatus Entotheonellales</taxon>
        <taxon>Candidatus Entotheonellaceae</taxon>
        <taxon>Candidatus Entotheonella</taxon>
    </lineage>
</organism>
<evidence type="ECO:0000256" key="3">
    <source>
        <dbReference type="ARBA" id="ARBA00022737"/>
    </source>
</evidence>
<dbReference type="Pfam" id="PF04972">
    <property type="entry name" value="BON"/>
    <property type="match status" value="1"/>
</dbReference>
<dbReference type="EMBL" id="AZHW01000089">
    <property type="protein sequence ID" value="ETX02990.1"/>
    <property type="molecule type" value="Genomic_DNA"/>
</dbReference>
<evidence type="ECO:0000256" key="1">
    <source>
        <dbReference type="ARBA" id="ARBA00004418"/>
    </source>
</evidence>
<name>W4LYH6_ENTF1</name>
<evidence type="ECO:0000259" key="6">
    <source>
        <dbReference type="PROSITE" id="PS50914"/>
    </source>
</evidence>
<dbReference type="HOGENOM" id="CLU_098552_3_0_7"/>
<dbReference type="SMART" id="SM00749">
    <property type="entry name" value="BON"/>
    <property type="match status" value="1"/>
</dbReference>
<accession>W4LYH6</accession>
<keyword evidence="8" id="KW-1185">Reference proteome</keyword>
<dbReference type="InterPro" id="IPR014004">
    <property type="entry name" value="Transpt-assoc_nodulatn_dom_bac"/>
</dbReference>
<dbReference type="InterPro" id="IPR007055">
    <property type="entry name" value="BON_dom"/>
</dbReference>
<evidence type="ECO:0000256" key="4">
    <source>
        <dbReference type="ARBA" id="ARBA00022764"/>
    </source>
</evidence>
<dbReference type="PROSITE" id="PS50914">
    <property type="entry name" value="BON"/>
    <property type="match status" value="1"/>
</dbReference>
<reference evidence="7 8" key="1">
    <citation type="journal article" date="2014" name="Nature">
        <title>An environmental bacterial taxon with a large and distinct metabolic repertoire.</title>
        <authorList>
            <person name="Wilson M.C."/>
            <person name="Mori T."/>
            <person name="Ruckert C."/>
            <person name="Uria A.R."/>
            <person name="Helf M.J."/>
            <person name="Takada K."/>
            <person name="Gernert C."/>
            <person name="Steffens U.A."/>
            <person name="Heycke N."/>
            <person name="Schmitt S."/>
            <person name="Rinke C."/>
            <person name="Helfrich E.J."/>
            <person name="Brachmann A.O."/>
            <person name="Gurgui C."/>
            <person name="Wakimoto T."/>
            <person name="Kracht M."/>
            <person name="Crusemann M."/>
            <person name="Hentschel U."/>
            <person name="Abe I."/>
            <person name="Matsunaga S."/>
            <person name="Kalinowski J."/>
            <person name="Takeyama H."/>
            <person name="Piel J."/>
        </authorList>
    </citation>
    <scope>NUCLEOTIDE SEQUENCE [LARGE SCALE GENOMIC DNA]</scope>
    <source>
        <strain evidence="8">TSY1</strain>
    </source>
</reference>
<dbReference type="AlphaFoldDB" id="W4LYH6"/>
<dbReference type="PROSITE" id="PS51257">
    <property type="entry name" value="PROKAR_LIPOPROTEIN"/>
    <property type="match status" value="1"/>
</dbReference>
<dbReference type="InterPro" id="IPR051686">
    <property type="entry name" value="Lipoprotein_DolP"/>
</dbReference>
<evidence type="ECO:0000256" key="2">
    <source>
        <dbReference type="ARBA" id="ARBA00022729"/>
    </source>
</evidence>
<dbReference type="PANTHER" id="PTHR34606">
    <property type="entry name" value="BON DOMAIN-CONTAINING PROTEIN"/>
    <property type="match status" value="1"/>
</dbReference>